<dbReference type="PANTHER" id="PTHR12268">
    <property type="entry name" value="E3 UBIQUITIN-PROTEIN LIGASE KCMF1"/>
    <property type="match status" value="1"/>
</dbReference>
<dbReference type="InterPro" id="IPR015154">
    <property type="entry name" value="EF-hand_dom_typ2"/>
</dbReference>
<dbReference type="AlphaFoldDB" id="T1HSD6"/>
<organism evidence="10 11">
    <name type="scientific">Rhodnius prolixus</name>
    <name type="common">Triatomid bug</name>
    <dbReference type="NCBI Taxonomy" id="13249"/>
    <lineage>
        <taxon>Eukaryota</taxon>
        <taxon>Metazoa</taxon>
        <taxon>Ecdysozoa</taxon>
        <taxon>Arthropoda</taxon>
        <taxon>Hexapoda</taxon>
        <taxon>Insecta</taxon>
        <taxon>Pterygota</taxon>
        <taxon>Neoptera</taxon>
        <taxon>Paraneoptera</taxon>
        <taxon>Hemiptera</taxon>
        <taxon>Heteroptera</taxon>
        <taxon>Panheteroptera</taxon>
        <taxon>Cimicomorpha</taxon>
        <taxon>Reduviidae</taxon>
        <taxon>Triatominae</taxon>
        <taxon>Rhodnius</taxon>
    </lineage>
</organism>
<dbReference type="Pfam" id="PF09069">
    <property type="entry name" value="EF-hand_3"/>
    <property type="match status" value="1"/>
</dbReference>
<keyword evidence="6" id="KW-0862">Zinc</keyword>
<evidence type="ECO:0000256" key="6">
    <source>
        <dbReference type="ARBA" id="ARBA00022833"/>
    </source>
</evidence>
<evidence type="ECO:0000256" key="3">
    <source>
        <dbReference type="ARBA" id="ARBA00022490"/>
    </source>
</evidence>
<dbReference type="EnsemblMetazoa" id="RPRC006956-RA">
    <property type="protein sequence ID" value="RPRC006956-PA"/>
    <property type="gene ID" value="RPRC006956"/>
</dbReference>
<evidence type="ECO:0000256" key="5">
    <source>
        <dbReference type="ARBA" id="ARBA00022771"/>
    </source>
</evidence>
<proteinExistence type="predicted"/>
<keyword evidence="3" id="KW-0963">Cytoplasm</keyword>
<reference evidence="10" key="1">
    <citation type="submission" date="2015-05" db="UniProtKB">
        <authorList>
            <consortium name="EnsemblMetazoa"/>
        </authorList>
    </citation>
    <scope>IDENTIFICATION</scope>
</reference>
<comment type="subcellular location">
    <subcellularLocation>
        <location evidence="2">Cell membrane</location>
        <topology evidence="2">Peripheral membrane protein</topology>
        <orientation evidence="2">Cytoplasmic side</orientation>
    </subcellularLocation>
    <subcellularLocation>
        <location evidence="1">Cytoplasm</location>
        <location evidence="1">Cytoskeleton</location>
    </subcellularLocation>
</comment>
<evidence type="ECO:0000256" key="1">
    <source>
        <dbReference type="ARBA" id="ARBA00004245"/>
    </source>
</evidence>
<dbReference type="GO" id="GO:0008270">
    <property type="term" value="F:zinc ion binding"/>
    <property type="evidence" value="ECO:0007669"/>
    <property type="project" value="UniProtKB-KW"/>
</dbReference>
<sequence>MLMNLKKIYKGYYTVFQRTGQVRVLSFKVGIVLLCKGHLEQKYRYLFRLMADPSRLVDQRKLGLLLHDCIQIPRQLGEVAAFGGSNIEPSVRSCFEQAGNNSTTIEAVQFLSWLEREPQSMVWLPVLHRVAASESAKHQAKCNICKQYPIIGFRYAIRMRRSFHL</sequence>
<evidence type="ECO:0000313" key="11">
    <source>
        <dbReference type="Proteomes" id="UP000015103"/>
    </source>
</evidence>
<feature type="domain" description="EF-hand" evidence="9">
    <location>
        <begin position="39"/>
        <end position="131"/>
    </location>
</feature>
<keyword evidence="11" id="KW-1185">Reference proteome</keyword>
<dbReference type="Gene3D" id="1.10.238.10">
    <property type="entry name" value="EF-hand"/>
    <property type="match status" value="2"/>
</dbReference>
<dbReference type="GO" id="GO:0045202">
    <property type="term" value="C:synapse"/>
    <property type="evidence" value="ECO:0007669"/>
    <property type="project" value="GOC"/>
</dbReference>
<keyword evidence="8" id="KW-0206">Cytoskeleton</keyword>
<dbReference type="InterPro" id="IPR011992">
    <property type="entry name" value="EF-hand-dom_pair"/>
</dbReference>
<protein>
    <submittedName>
        <fullName evidence="10">EF-hand_3 domain-containing protein</fullName>
    </submittedName>
</protein>
<evidence type="ECO:0000256" key="2">
    <source>
        <dbReference type="ARBA" id="ARBA00004413"/>
    </source>
</evidence>
<dbReference type="InParanoid" id="T1HSD6"/>
<dbReference type="HOGENOM" id="CLU_1612862_0_0_1"/>
<evidence type="ECO:0000256" key="4">
    <source>
        <dbReference type="ARBA" id="ARBA00022723"/>
    </source>
</evidence>
<dbReference type="STRING" id="13249.T1HSD6"/>
<dbReference type="eggNOG" id="KOG4286">
    <property type="taxonomic scope" value="Eukaryota"/>
</dbReference>
<dbReference type="InterPro" id="IPR043145">
    <property type="entry name" value="Znf_ZZ_sf"/>
</dbReference>
<dbReference type="Gene3D" id="3.30.60.90">
    <property type="match status" value="1"/>
</dbReference>
<dbReference type="SUPFAM" id="SSF47473">
    <property type="entry name" value="EF-hand"/>
    <property type="match status" value="1"/>
</dbReference>
<evidence type="ECO:0000256" key="7">
    <source>
        <dbReference type="ARBA" id="ARBA00022837"/>
    </source>
</evidence>
<keyword evidence="4" id="KW-0479">Metal-binding</keyword>
<dbReference type="Proteomes" id="UP000015103">
    <property type="component" value="Unassembled WGS sequence"/>
</dbReference>
<dbReference type="InterPro" id="IPR050774">
    <property type="entry name" value="KCMF1/Dystrophin"/>
</dbReference>
<dbReference type="VEuPathDB" id="VectorBase:RPRC006956"/>
<evidence type="ECO:0000313" key="10">
    <source>
        <dbReference type="EnsemblMetazoa" id="RPRC006956-PA"/>
    </source>
</evidence>
<keyword evidence="7" id="KW-0106">Calcium</keyword>
<accession>T1HSD6</accession>
<dbReference type="PANTHER" id="PTHR12268:SF14">
    <property type="entry name" value="DYSTROPHIN-1"/>
    <property type="match status" value="1"/>
</dbReference>
<dbReference type="GO" id="GO:0099536">
    <property type="term" value="P:synaptic signaling"/>
    <property type="evidence" value="ECO:0007669"/>
    <property type="project" value="TreeGrafter"/>
</dbReference>
<dbReference type="EMBL" id="ACPB03026732">
    <property type="status" value="NOT_ANNOTATED_CDS"/>
    <property type="molecule type" value="Genomic_DNA"/>
</dbReference>
<evidence type="ECO:0000256" key="8">
    <source>
        <dbReference type="ARBA" id="ARBA00023212"/>
    </source>
</evidence>
<evidence type="ECO:0000259" key="9">
    <source>
        <dbReference type="Pfam" id="PF09069"/>
    </source>
</evidence>
<dbReference type="GO" id="GO:0005886">
    <property type="term" value="C:plasma membrane"/>
    <property type="evidence" value="ECO:0007669"/>
    <property type="project" value="TreeGrafter"/>
</dbReference>
<name>T1HSD6_RHOPR</name>
<keyword evidence="5" id="KW-0863">Zinc-finger</keyword>